<evidence type="ECO:0000256" key="2">
    <source>
        <dbReference type="ARBA" id="ARBA00022723"/>
    </source>
</evidence>
<dbReference type="NCBIfam" id="NF000642">
    <property type="entry name" value="PRK00024.1"/>
    <property type="match status" value="1"/>
</dbReference>
<proteinExistence type="inferred from homology"/>
<feature type="compositionally biased region" description="Basic residues" evidence="7">
    <location>
        <begin position="49"/>
        <end position="61"/>
    </location>
</feature>
<name>A0ABV7L3W5_9PROT</name>
<evidence type="ECO:0000313" key="9">
    <source>
        <dbReference type="EMBL" id="MFC3229361.1"/>
    </source>
</evidence>
<keyword evidence="5" id="KW-0482">Metalloprotease</keyword>
<accession>A0ABV7L3W5</accession>
<keyword evidence="4" id="KW-0862">Zinc</keyword>
<evidence type="ECO:0000313" key="10">
    <source>
        <dbReference type="Proteomes" id="UP001595528"/>
    </source>
</evidence>
<keyword evidence="1" id="KW-0645">Protease</keyword>
<evidence type="ECO:0000256" key="7">
    <source>
        <dbReference type="SAM" id="MobiDB-lite"/>
    </source>
</evidence>
<gene>
    <name evidence="9" type="primary">radC</name>
    <name evidence="9" type="ORF">ACFOGJ_19090</name>
</gene>
<dbReference type="PROSITE" id="PS50249">
    <property type="entry name" value="MPN"/>
    <property type="match status" value="1"/>
</dbReference>
<feature type="compositionally biased region" description="Basic and acidic residues" evidence="7">
    <location>
        <begin position="32"/>
        <end position="48"/>
    </location>
</feature>
<keyword evidence="3" id="KW-0378">Hydrolase</keyword>
<dbReference type="InterPro" id="IPR025657">
    <property type="entry name" value="RadC_JAB"/>
</dbReference>
<feature type="region of interest" description="Disordered" evidence="7">
    <location>
        <begin position="1"/>
        <end position="63"/>
    </location>
</feature>
<dbReference type="EMBL" id="JBHRTR010000031">
    <property type="protein sequence ID" value="MFC3229361.1"/>
    <property type="molecule type" value="Genomic_DNA"/>
</dbReference>
<dbReference type="RefSeq" id="WP_379903479.1">
    <property type="nucleotide sequence ID" value="NZ_JBHRTR010000031.1"/>
</dbReference>
<dbReference type="InterPro" id="IPR001405">
    <property type="entry name" value="UPF0758"/>
</dbReference>
<feature type="domain" description="MPN" evidence="8">
    <location>
        <begin position="149"/>
        <end position="271"/>
    </location>
</feature>
<comment type="similarity">
    <text evidence="6">Belongs to the UPF0758 family.</text>
</comment>
<comment type="caution">
    <text evidence="9">The sequence shown here is derived from an EMBL/GenBank/DDBJ whole genome shotgun (WGS) entry which is preliminary data.</text>
</comment>
<dbReference type="PANTHER" id="PTHR30471">
    <property type="entry name" value="DNA REPAIR PROTEIN RADC"/>
    <property type="match status" value="1"/>
</dbReference>
<sequence>MPRRRASRVGAEEPRLPLSLVDGRVQPESEAPDSRDADRKAADREAAEKKRKQGHRGRLRQRFLESGGRGMEDYEILELILIGLIPVKDVKPLAKIFLEEFKGLSGVLSAPYEKLTAIDGSGPAVAAGLKVVHEAGLRLLRQKMLDPDTLSSEQAVIDYCRARMGLEPVEQFRVIFLNVQNQVIDDEEQQRGVVNHTPVYTRQVVKRALEMEASAVIMVHNHPSGNPAPSQADIQMTRTVRDALKAVDIVLHDHLIIVRGGHLSFRAQKLI</sequence>
<evidence type="ECO:0000256" key="4">
    <source>
        <dbReference type="ARBA" id="ARBA00022833"/>
    </source>
</evidence>
<dbReference type="CDD" id="cd08071">
    <property type="entry name" value="MPN_DUF2466"/>
    <property type="match status" value="1"/>
</dbReference>
<keyword evidence="10" id="KW-1185">Reference proteome</keyword>
<organism evidence="9 10">
    <name type="scientific">Marinibaculum pumilum</name>
    <dbReference type="NCBI Taxonomy" id="1766165"/>
    <lineage>
        <taxon>Bacteria</taxon>
        <taxon>Pseudomonadati</taxon>
        <taxon>Pseudomonadota</taxon>
        <taxon>Alphaproteobacteria</taxon>
        <taxon>Rhodospirillales</taxon>
        <taxon>Rhodospirillaceae</taxon>
        <taxon>Marinibaculum</taxon>
    </lineage>
</organism>
<dbReference type="SUPFAM" id="SSF47781">
    <property type="entry name" value="RuvA domain 2-like"/>
    <property type="match status" value="1"/>
</dbReference>
<keyword evidence="2" id="KW-0479">Metal-binding</keyword>
<dbReference type="Gene3D" id="3.40.140.10">
    <property type="entry name" value="Cytidine Deaminase, domain 2"/>
    <property type="match status" value="1"/>
</dbReference>
<evidence type="ECO:0000256" key="3">
    <source>
        <dbReference type="ARBA" id="ARBA00022801"/>
    </source>
</evidence>
<dbReference type="PROSITE" id="PS01302">
    <property type="entry name" value="UPF0758"/>
    <property type="match status" value="1"/>
</dbReference>
<dbReference type="NCBIfam" id="TIGR00608">
    <property type="entry name" value="radc"/>
    <property type="match status" value="1"/>
</dbReference>
<protein>
    <submittedName>
        <fullName evidence="9">DNA repair protein RadC</fullName>
    </submittedName>
</protein>
<evidence type="ECO:0000256" key="5">
    <source>
        <dbReference type="ARBA" id="ARBA00023049"/>
    </source>
</evidence>
<dbReference type="SUPFAM" id="SSF102712">
    <property type="entry name" value="JAB1/MPN domain"/>
    <property type="match status" value="1"/>
</dbReference>
<dbReference type="Proteomes" id="UP001595528">
    <property type="component" value="Unassembled WGS sequence"/>
</dbReference>
<evidence type="ECO:0000256" key="6">
    <source>
        <dbReference type="RuleBase" id="RU003797"/>
    </source>
</evidence>
<dbReference type="PANTHER" id="PTHR30471:SF3">
    <property type="entry name" value="UPF0758 PROTEIN YEES-RELATED"/>
    <property type="match status" value="1"/>
</dbReference>
<dbReference type="InterPro" id="IPR020891">
    <property type="entry name" value="UPF0758_CS"/>
</dbReference>
<dbReference type="InterPro" id="IPR037518">
    <property type="entry name" value="MPN"/>
</dbReference>
<dbReference type="Pfam" id="PF04002">
    <property type="entry name" value="RadC"/>
    <property type="match status" value="1"/>
</dbReference>
<reference evidence="10" key="1">
    <citation type="journal article" date="2019" name="Int. J. Syst. Evol. Microbiol.">
        <title>The Global Catalogue of Microorganisms (GCM) 10K type strain sequencing project: providing services to taxonomists for standard genome sequencing and annotation.</title>
        <authorList>
            <consortium name="The Broad Institute Genomics Platform"/>
            <consortium name="The Broad Institute Genome Sequencing Center for Infectious Disease"/>
            <person name="Wu L."/>
            <person name="Ma J."/>
        </authorList>
    </citation>
    <scope>NUCLEOTIDE SEQUENCE [LARGE SCALE GENOMIC DNA]</scope>
    <source>
        <strain evidence="10">KCTC 42964</strain>
    </source>
</reference>
<dbReference type="InterPro" id="IPR010994">
    <property type="entry name" value="RuvA_2-like"/>
</dbReference>
<evidence type="ECO:0000259" key="8">
    <source>
        <dbReference type="PROSITE" id="PS50249"/>
    </source>
</evidence>
<evidence type="ECO:0000256" key="1">
    <source>
        <dbReference type="ARBA" id="ARBA00022670"/>
    </source>
</evidence>